<feature type="transmembrane region" description="Helical" evidence="6">
    <location>
        <begin position="122"/>
        <end position="144"/>
    </location>
</feature>
<evidence type="ECO:0000259" key="7">
    <source>
        <dbReference type="Pfam" id="PF10035"/>
    </source>
</evidence>
<proteinExistence type="predicted"/>
<dbReference type="GO" id="GO:0005886">
    <property type="term" value="C:plasma membrane"/>
    <property type="evidence" value="ECO:0007669"/>
    <property type="project" value="UniProtKB-SubCell"/>
</dbReference>
<keyword evidence="5 6" id="KW-0472">Membrane</keyword>
<evidence type="ECO:0000256" key="1">
    <source>
        <dbReference type="ARBA" id="ARBA00004651"/>
    </source>
</evidence>
<dbReference type="PIRSF" id="PIRSF006483">
    <property type="entry name" value="Membrane_protein_YitT"/>
    <property type="match status" value="1"/>
</dbReference>
<evidence type="ECO:0000313" key="8">
    <source>
        <dbReference type="EMBL" id="HIZ48823.1"/>
    </source>
</evidence>
<accession>A0A9D2F372</accession>
<dbReference type="CDD" id="cd16380">
    <property type="entry name" value="YitT_C"/>
    <property type="match status" value="1"/>
</dbReference>
<feature type="transmembrane region" description="Helical" evidence="6">
    <location>
        <begin position="69"/>
        <end position="88"/>
    </location>
</feature>
<dbReference type="PANTHER" id="PTHR33545:SF5">
    <property type="entry name" value="UPF0750 MEMBRANE PROTEIN YITT"/>
    <property type="match status" value="1"/>
</dbReference>
<evidence type="ECO:0000256" key="4">
    <source>
        <dbReference type="ARBA" id="ARBA00022989"/>
    </source>
</evidence>
<dbReference type="InterPro" id="IPR051461">
    <property type="entry name" value="UPF0750_membrane"/>
</dbReference>
<gene>
    <name evidence="8" type="ORF">H9810_08900</name>
</gene>
<dbReference type="Proteomes" id="UP000824031">
    <property type="component" value="Unassembled WGS sequence"/>
</dbReference>
<organism evidence="8 9">
    <name type="scientific">Candidatus Gemmiger excrementavium</name>
    <dbReference type="NCBI Taxonomy" id="2838608"/>
    <lineage>
        <taxon>Bacteria</taxon>
        <taxon>Bacillati</taxon>
        <taxon>Bacillota</taxon>
        <taxon>Clostridia</taxon>
        <taxon>Eubacteriales</taxon>
        <taxon>Gemmiger</taxon>
    </lineage>
</organism>
<reference evidence="8" key="2">
    <citation type="submission" date="2021-04" db="EMBL/GenBank/DDBJ databases">
        <authorList>
            <person name="Gilroy R."/>
        </authorList>
    </citation>
    <scope>NUCLEOTIDE SEQUENCE</scope>
    <source>
        <strain evidence="8">3436</strain>
    </source>
</reference>
<evidence type="ECO:0000313" key="9">
    <source>
        <dbReference type="Proteomes" id="UP000824031"/>
    </source>
</evidence>
<evidence type="ECO:0000256" key="5">
    <source>
        <dbReference type="ARBA" id="ARBA00023136"/>
    </source>
</evidence>
<evidence type="ECO:0000256" key="6">
    <source>
        <dbReference type="SAM" id="Phobius"/>
    </source>
</evidence>
<dbReference type="Gene3D" id="3.30.70.120">
    <property type="match status" value="1"/>
</dbReference>
<comment type="caution">
    <text evidence="8">The sequence shown here is derived from an EMBL/GenBank/DDBJ whole genome shotgun (WGS) entry which is preliminary data.</text>
</comment>
<protein>
    <submittedName>
        <fullName evidence="8">YitT family protein</fullName>
    </submittedName>
</protein>
<sequence length="296" mass="32488">MEVPSFLRQRPTRKQLVENAQFFGLLNAGLIATAMGIALFKTPNHFAFGGTSGLSIILSTLFPQWNVGFFMWVVNAALVLLGFAFLGIRSMGWTIYSSFALSFYVSVCEEIWPLTAPLTNDVFLELCYAVILPAVGSAIVFNIGASTGGTDIVAMILHKYTSLEIGRALLVSDLAIVLVGSYLYGPATGLYCILGMVLKTTVVDGAIESINLRKVCTVVTTDPGPVRDFIVKELKRSATEERAEGAYTHEEKWVLMTVLTRSQAQHLRRFVRRHDPHAFITIVNSSEIVGKGFRSV</sequence>
<dbReference type="Pfam" id="PF02588">
    <property type="entry name" value="YitT_membrane"/>
    <property type="match status" value="1"/>
</dbReference>
<name>A0A9D2F372_9FIRM</name>
<feature type="domain" description="DUF2179" evidence="7">
    <location>
        <begin position="236"/>
        <end position="290"/>
    </location>
</feature>
<keyword evidence="4 6" id="KW-1133">Transmembrane helix</keyword>
<dbReference type="AlphaFoldDB" id="A0A9D2F372"/>
<dbReference type="InterPro" id="IPR003740">
    <property type="entry name" value="YitT"/>
</dbReference>
<dbReference type="PANTHER" id="PTHR33545">
    <property type="entry name" value="UPF0750 MEMBRANE PROTEIN YITT-RELATED"/>
    <property type="match status" value="1"/>
</dbReference>
<evidence type="ECO:0000256" key="3">
    <source>
        <dbReference type="ARBA" id="ARBA00022692"/>
    </source>
</evidence>
<keyword evidence="3 6" id="KW-0812">Transmembrane</keyword>
<dbReference type="Pfam" id="PF10035">
    <property type="entry name" value="DUF2179"/>
    <property type="match status" value="1"/>
</dbReference>
<keyword evidence="2" id="KW-1003">Cell membrane</keyword>
<feature type="transmembrane region" description="Helical" evidence="6">
    <location>
        <begin position="46"/>
        <end position="63"/>
    </location>
</feature>
<dbReference type="EMBL" id="DXBO01000131">
    <property type="protein sequence ID" value="HIZ48823.1"/>
    <property type="molecule type" value="Genomic_DNA"/>
</dbReference>
<dbReference type="InterPro" id="IPR019264">
    <property type="entry name" value="DUF2179"/>
</dbReference>
<feature type="transmembrane region" description="Helical" evidence="6">
    <location>
        <begin position="20"/>
        <end position="39"/>
    </location>
</feature>
<dbReference type="InterPro" id="IPR015867">
    <property type="entry name" value="N-reg_PII/ATP_PRibTrfase_C"/>
</dbReference>
<comment type="subcellular location">
    <subcellularLocation>
        <location evidence="1">Cell membrane</location>
        <topology evidence="1">Multi-pass membrane protein</topology>
    </subcellularLocation>
</comment>
<feature type="transmembrane region" description="Helical" evidence="6">
    <location>
        <begin position="165"/>
        <end position="184"/>
    </location>
</feature>
<reference evidence="8" key="1">
    <citation type="journal article" date="2021" name="PeerJ">
        <title>Extensive microbial diversity within the chicken gut microbiome revealed by metagenomics and culture.</title>
        <authorList>
            <person name="Gilroy R."/>
            <person name="Ravi A."/>
            <person name="Getino M."/>
            <person name="Pursley I."/>
            <person name="Horton D.L."/>
            <person name="Alikhan N.F."/>
            <person name="Baker D."/>
            <person name="Gharbi K."/>
            <person name="Hall N."/>
            <person name="Watson M."/>
            <person name="Adriaenssens E.M."/>
            <person name="Foster-Nyarko E."/>
            <person name="Jarju S."/>
            <person name="Secka A."/>
            <person name="Antonio M."/>
            <person name="Oren A."/>
            <person name="Chaudhuri R.R."/>
            <person name="La Ragione R."/>
            <person name="Hildebrand F."/>
            <person name="Pallen M.J."/>
        </authorList>
    </citation>
    <scope>NUCLEOTIDE SEQUENCE</scope>
    <source>
        <strain evidence="8">3436</strain>
    </source>
</reference>
<evidence type="ECO:0000256" key="2">
    <source>
        <dbReference type="ARBA" id="ARBA00022475"/>
    </source>
</evidence>